<sequence length="233" mass="24784">MPLPEGHAYAATMARLMRIFGSQFEGGTPPAVVATAIWHAAQHPDPPLHIPVGPDADVWVEARERLSADDWVSTMAEPDDERFIGRLADACGIDTLDGPSLYARLAPVRTLARDYTAAWCSQDASRVASLFEEDGTLTINDGVTARGRAAIAQDAQGFMTAFPDLVVTLDRLEPRGDAVRYHWTLTGTNTGPGGTGKPVRVSGHEAWTLGAGGLIARSTGAFDAADYARQLAG</sequence>
<dbReference type="SUPFAM" id="SSF54427">
    <property type="entry name" value="NTF2-like"/>
    <property type="match status" value="1"/>
</dbReference>
<dbReference type="AlphaFoldDB" id="A0A143PQK2"/>
<proteinExistence type="predicted"/>
<dbReference type="InterPro" id="IPR037401">
    <property type="entry name" value="SnoaL-like"/>
</dbReference>
<dbReference type="KEGG" id="abac:LuPra_04118"/>
<dbReference type="NCBIfam" id="TIGR02246">
    <property type="entry name" value="SgcJ/EcaC family oxidoreductase"/>
    <property type="match status" value="1"/>
</dbReference>
<dbReference type="EMBL" id="CP015136">
    <property type="protein sequence ID" value="AMY10875.1"/>
    <property type="molecule type" value="Genomic_DNA"/>
</dbReference>
<reference evidence="2 3" key="1">
    <citation type="journal article" date="2016" name="Genome Announc.">
        <title>First Complete Genome Sequence of a Subdivision 6 Acidobacterium Strain.</title>
        <authorList>
            <person name="Huang S."/>
            <person name="Vieira S."/>
            <person name="Bunk B."/>
            <person name="Riedel T."/>
            <person name="Sproer C."/>
            <person name="Overmann J."/>
        </authorList>
    </citation>
    <scope>NUCLEOTIDE SEQUENCE [LARGE SCALE GENOMIC DNA]</scope>
    <source>
        <strain evidence="3">DSM 100886 HEG_-6_39</strain>
    </source>
</reference>
<reference evidence="3" key="2">
    <citation type="submission" date="2016-04" db="EMBL/GenBank/DDBJ databases">
        <title>First Complete Genome Sequence of a Subdivision 6 Acidobacterium.</title>
        <authorList>
            <person name="Huang S."/>
            <person name="Vieira S."/>
            <person name="Bunk B."/>
            <person name="Riedel T."/>
            <person name="Sproeer C."/>
            <person name="Overmann J."/>
        </authorList>
    </citation>
    <scope>NUCLEOTIDE SEQUENCE [LARGE SCALE GENOMIC DNA]</scope>
    <source>
        <strain evidence="3">DSM 100886 HEG_-6_39</strain>
    </source>
</reference>
<protein>
    <submittedName>
        <fullName evidence="2">Putative ester cyclase</fullName>
    </submittedName>
</protein>
<evidence type="ECO:0000313" key="3">
    <source>
        <dbReference type="Proteomes" id="UP000076079"/>
    </source>
</evidence>
<keyword evidence="3" id="KW-1185">Reference proteome</keyword>
<evidence type="ECO:0000313" key="2">
    <source>
        <dbReference type="EMBL" id="AMY10875.1"/>
    </source>
</evidence>
<gene>
    <name evidence="2" type="ORF">LuPra_04118</name>
</gene>
<dbReference type="Pfam" id="PF12680">
    <property type="entry name" value="SnoaL_2"/>
    <property type="match status" value="1"/>
</dbReference>
<feature type="domain" description="SnoaL-like" evidence="1">
    <location>
        <begin position="113"/>
        <end position="217"/>
    </location>
</feature>
<organism evidence="2 3">
    <name type="scientific">Luteitalea pratensis</name>
    <dbReference type="NCBI Taxonomy" id="1855912"/>
    <lineage>
        <taxon>Bacteria</taxon>
        <taxon>Pseudomonadati</taxon>
        <taxon>Acidobacteriota</taxon>
        <taxon>Vicinamibacteria</taxon>
        <taxon>Vicinamibacterales</taxon>
        <taxon>Vicinamibacteraceae</taxon>
        <taxon>Luteitalea</taxon>
    </lineage>
</organism>
<name>A0A143PQK2_LUTPR</name>
<accession>A0A143PQK2</accession>
<dbReference type="Proteomes" id="UP000076079">
    <property type="component" value="Chromosome"/>
</dbReference>
<dbReference type="InterPro" id="IPR032710">
    <property type="entry name" value="NTF2-like_dom_sf"/>
</dbReference>
<evidence type="ECO:0000259" key="1">
    <source>
        <dbReference type="Pfam" id="PF12680"/>
    </source>
</evidence>
<dbReference type="InterPro" id="IPR011944">
    <property type="entry name" value="Steroid_delta5-4_isomerase"/>
</dbReference>
<dbReference type="Gene3D" id="3.10.450.50">
    <property type="match status" value="1"/>
</dbReference>
<dbReference type="STRING" id="1855912.LuPra_04118"/>